<evidence type="ECO:0000313" key="2">
    <source>
        <dbReference type="Proteomes" id="UP001054945"/>
    </source>
</evidence>
<accession>A0AAV4QF45</accession>
<dbReference type="GO" id="GO:0003677">
    <property type="term" value="F:DNA binding"/>
    <property type="evidence" value="ECO:0007669"/>
    <property type="project" value="UniProtKB-KW"/>
</dbReference>
<keyword evidence="1" id="KW-0238">DNA-binding</keyword>
<evidence type="ECO:0000313" key="1">
    <source>
        <dbReference type="EMBL" id="GIY08338.1"/>
    </source>
</evidence>
<reference evidence="1 2" key="1">
    <citation type="submission" date="2021-06" db="EMBL/GenBank/DDBJ databases">
        <title>Caerostris extrusa draft genome.</title>
        <authorList>
            <person name="Kono N."/>
            <person name="Arakawa K."/>
        </authorList>
    </citation>
    <scope>NUCLEOTIDE SEQUENCE [LARGE SCALE GENOMIC DNA]</scope>
</reference>
<comment type="caution">
    <text evidence="1">The sequence shown here is derived from an EMBL/GenBank/DDBJ whole genome shotgun (WGS) entry which is preliminary data.</text>
</comment>
<organism evidence="1 2">
    <name type="scientific">Caerostris extrusa</name>
    <name type="common">Bark spider</name>
    <name type="synonym">Caerostris bankana</name>
    <dbReference type="NCBI Taxonomy" id="172846"/>
    <lineage>
        <taxon>Eukaryota</taxon>
        <taxon>Metazoa</taxon>
        <taxon>Ecdysozoa</taxon>
        <taxon>Arthropoda</taxon>
        <taxon>Chelicerata</taxon>
        <taxon>Arachnida</taxon>
        <taxon>Araneae</taxon>
        <taxon>Araneomorphae</taxon>
        <taxon>Entelegynae</taxon>
        <taxon>Araneoidea</taxon>
        <taxon>Araneidae</taxon>
        <taxon>Caerostris</taxon>
    </lineage>
</organism>
<name>A0AAV4QF45_CAEEX</name>
<sequence length="96" mass="10947">MPCNDAMQNVNRHIMDYTQFYSNQMTPMGPTLDIRNFHPSFLRASAFPYPVGYTCAPPAMYHTPPVTTLSKTKAEEEFDFLAMYALVVLSLFDSLK</sequence>
<protein>
    <submittedName>
        <fullName evidence="1">Homeobox protein caupolican</fullName>
    </submittedName>
</protein>
<keyword evidence="1" id="KW-0371">Homeobox</keyword>
<proteinExistence type="predicted"/>
<dbReference type="Proteomes" id="UP001054945">
    <property type="component" value="Unassembled WGS sequence"/>
</dbReference>
<dbReference type="EMBL" id="BPLR01006233">
    <property type="protein sequence ID" value="GIY08338.1"/>
    <property type="molecule type" value="Genomic_DNA"/>
</dbReference>
<gene>
    <name evidence="1" type="primary">caup_1</name>
    <name evidence="1" type="ORF">CEXT_596571</name>
</gene>
<keyword evidence="2" id="KW-1185">Reference proteome</keyword>
<dbReference type="AlphaFoldDB" id="A0AAV4QF45"/>